<gene>
    <name evidence="1" type="ORF">NCTC12410_01396</name>
</gene>
<sequence>MSEYFEARGVSPETYKEAKLPAYFEEVICQLPKHARILDFGCGFGQNLLAIKKCYCNFADSNGGGGASINCLALI</sequence>
<protein>
    <recommendedName>
        <fullName evidence="3">Class I SAM-dependent methyltransferase</fullName>
    </recommendedName>
</protein>
<dbReference type="RefSeq" id="WP_115011794.1">
    <property type="nucleotide sequence ID" value="NZ_UGHV01000001.1"/>
</dbReference>
<dbReference type="SUPFAM" id="SSF53335">
    <property type="entry name" value="S-adenosyl-L-methionine-dependent methyltransferases"/>
    <property type="match status" value="1"/>
</dbReference>
<evidence type="ECO:0008006" key="3">
    <source>
        <dbReference type="Google" id="ProtNLM"/>
    </source>
</evidence>
<dbReference type="Gene3D" id="3.40.50.150">
    <property type="entry name" value="Vaccinia Virus protein VP39"/>
    <property type="match status" value="1"/>
</dbReference>
<dbReference type="Proteomes" id="UP000254841">
    <property type="component" value="Unassembled WGS sequence"/>
</dbReference>
<reference evidence="1 2" key="1">
    <citation type="submission" date="2018-06" db="EMBL/GenBank/DDBJ databases">
        <authorList>
            <consortium name="Pathogen Informatics"/>
            <person name="Doyle S."/>
        </authorList>
    </citation>
    <scope>NUCLEOTIDE SEQUENCE [LARGE SCALE GENOMIC DNA]</scope>
    <source>
        <strain evidence="1 2">NCTC12410</strain>
    </source>
</reference>
<dbReference type="AlphaFoldDB" id="A0A377J5M2"/>
<dbReference type="EMBL" id="UGHV01000001">
    <property type="protein sequence ID" value="STO97564.1"/>
    <property type="molecule type" value="Genomic_DNA"/>
</dbReference>
<accession>A0A377J5M2</accession>
<dbReference type="InterPro" id="IPR029063">
    <property type="entry name" value="SAM-dependent_MTases_sf"/>
</dbReference>
<proteinExistence type="predicted"/>
<evidence type="ECO:0000313" key="1">
    <source>
        <dbReference type="EMBL" id="STO97564.1"/>
    </source>
</evidence>
<dbReference type="OrthoDB" id="5328365at2"/>
<name>A0A377J5M2_9HELI</name>
<organism evidence="1 2">
    <name type="scientific">Helicobacter canis</name>
    <dbReference type="NCBI Taxonomy" id="29419"/>
    <lineage>
        <taxon>Bacteria</taxon>
        <taxon>Pseudomonadati</taxon>
        <taxon>Campylobacterota</taxon>
        <taxon>Epsilonproteobacteria</taxon>
        <taxon>Campylobacterales</taxon>
        <taxon>Helicobacteraceae</taxon>
        <taxon>Helicobacter</taxon>
    </lineage>
</organism>
<evidence type="ECO:0000313" key="2">
    <source>
        <dbReference type="Proteomes" id="UP000254841"/>
    </source>
</evidence>